<evidence type="ECO:0000313" key="2">
    <source>
        <dbReference type="Proteomes" id="UP000632454"/>
    </source>
</evidence>
<comment type="caution">
    <text evidence="1">The sequence shown here is derived from an EMBL/GenBank/DDBJ whole genome shotgun (WGS) entry which is preliminary data.</text>
</comment>
<name>A0ABQ1U9W0_9NOCA</name>
<dbReference type="PANTHER" id="PTHR36529">
    <property type="entry name" value="SLL1095 PROTEIN"/>
    <property type="match status" value="1"/>
</dbReference>
<dbReference type="Proteomes" id="UP000632454">
    <property type="component" value="Unassembled WGS sequence"/>
</dbReference>
<reference evidence="2" key="1">
    <citation type="journal article" date="2019" name="Int. J. Syst. Evol. Microbiol.">
        <title>The Global Catalogue of Microorganisms (GCM) 10K type strain sequencing project: providing services to taxonomists for standard genome sequencing and annotation.</title>
        <authorList>
            <consortium name="The Broad Institute Genomics Platform"/>
            <consortium name="The Broad Institute Genome Sequencing Center for Infectious Disease"/>
            <person name="Wu L."/>
            <person name="Ma J."/>
        </authorList>
    </citation>
    <scope>NUCLEOTIDE SEQUENCE [LARGE SCALE GENOMIC DNA]</scope>
    <source>
        <strain evidence="2">CCM 7855</strain>
    </source>
</reference>
<evidence type="ECO:0000313" key="1">
    <source>
        <dbReference type="EMBL" id="GGF13532.1"/>
    </source>
</evidence>
<organism evidence="1 2">
    <name type="scientific">Williamsia phyllosphaerae</name>
    <dbReference type="NCBI Taxonomy" id="885042"/>
    <lineage>
        <taxon>Bacteria</taxon>
        <taxon>Bacillati</taxon>
        <taxon>Actinomycetota</taxon>
        <taxon>Actinomycetes</taxon>
        <taxon>Mycobacteriales</taxon>
        <taxon>Nocardiaceae</taxon>
        <taxon>Williamsia</taxon>
    </lineage>
</organism>
<gene>
    <name evidence="1" type="ORF">GCM10007298_06860</name>
</gene>
<evidence type="ECO:0008006" key="3">
    <source>
        <dbReference type="Google" id="ProtNLM"/>
    </source>
</evidence>
<proteinExistence type="predicted"/>
<dbReference type="Gene3D" id="3.90.550.10">
    <property type="entry name" value="Spore Coat Polysaccharide Biosynthesis Protein SpsA, Chain A"/>
    <property type="match status" value="1"/>
</dbReference>
<dbReference type="EMBL" id="BMCS01000001">
    <property type="protein sequence ID" value="GGF13532.1"/>
    <property type="molecule type" value="Genomic_DNA"/>
</dbReference>
<dbReference type="Pfam" id="PF09837">
    <property type="entry name" value="DUF2064"/>
    <property type="match status" value="1"/>
</dbReference>
<dbReference type="SUPFAM" id="SSF53448">
    <property type="entry name" value="Nucleotide-diphospho-sugar transferases"/>
    <property type="match status" value="1"/>
</dbReference>
<keyword evidence="2" id="KW-1185">Reference proteome</keyword>
<dbReference type="PANTHER" id="PTHR36529:SF1">
    <property type="entry name" value="GLYCOSYLTRANSFERASE"/>
    <property type="match status" value="1"/>
</dbReference>
<sequence>MTRRAVLVVAKAPVPGQVKTRLMAAYSAVDAARLAAAALVDTLDVALSVPDTEVVVSLAGDLDVAIDAEGIAARLARTTVIGQFGDTLGDRLHRAHVDAAEVVDGGAVMQVGMDTPQLTVTLLTSGFDALGVHDAALGLAADGGWWGLGVVGARGAQTLPAVHMSRPDTGARTLDALRADGSTVALLDSLSDVDHPADVPEVAKKCAPTSAFATAAAELRSAVRP</sequence>
<dbReference type="InterPro" id="IPR029044">
    <property type="entry name" value="Nucleotide-diphossugar_trans"/>
</dbReference>
<protein>
    <recommendedName>
        <fullName evidence="3">2-phospho-L-lactate guanylyltransferase</fullName>
    </recommendedName>
</protein>
<dbReference type="InterPro" id="IPR018641">
    <property type="entry name" value="Trfase_1_rSAM/seldom-assoc"/>
</dbReference>
<accession>A0ABQ1U9W0</accession>